<name>A0A6J4K813_9BACT</name>
<feature type="compositionally biased region" description="Basic and acidic residues" evidence="1">
    <location>
        <begin position="1"/>
        <end position="17"/>
    </location>
</feature>
<protein>
    <submittedName>
        <fullName evidence="2">Uncharacterized protein</fullName>
    </submittedName>
</protein>
<proteinExistence type="predicted"/>
<feature type="non-terminal residue" evidence="2">
    <location>
        <position position="1"/>
    </location>
</feature>
<feature type="compositionally biased region" description="Basic and acidic residues" evidence="1">
    <location>
        <begin position="141"/>
        <end position="150"/>
    </location>
</feature>
<reference evidence="2" key="1">
    <citation type="submission" date="2020-02" db="EMBL/GenBank/DDBJ databases">
        <authorList>
            <person name="Meier V. D."/>
        </authorList>
    </citation>
    <scope>NUCLEOTIDE SEQUENCE</scope>
    <source>
        <strain evidence="2">AVDCRST_MAG68</strain>
    </source>
</reference>
<feature type="compositionally biased region" description="Low complexity" evidence="1">
    <location>
        <begin position="67"/>
        <end position="90"/>
    </location>
</feature>
<feature type="compositionally biased region" description="Pro residues" evidence="1">
    <location>
        <begin position="98"/>
        <end position="108"/>
    </location>
</feature>
<organism evidence="2">
    <name type="scientific">uncultured Gemmatimonadota bacterium</name>
    <dbReference type="NCBI Taxonomy" id="203437"/>
    <lineage>
        <taxon>Bacteria</taxon>
        <taxon>Pseudomonadati</taxon>
        <taxon>Gemmatimonadota</taxon>
        <taxon>environmental samples</taxon>
    </lineage>
</organism>
<feature type="compositionally biased region" description="Basic residues" evidence="1">
    <location>
        <begin position="124"/>
        <end position="140"/>
    </location>
</feature>
<feature type="non-terminal residue" evidence="2">
    <location>
        <position position="167"/>
    </location>
</feature>
<evidence type="ECO:0000256" key="1">
    <source>
        <dbReference type="SAM" id="MobiDB-lite"/>
    </source>
</evidence>
<feature type="region of interest" description="Disordered" evidence="1">
    <location>
        <begin position="1"/>
        <end position="167"/>
    </location>
</feature>
<dbReference type="AlphaFoldDB" id="A0A6J4K813"/>
<gene>
    <name evidence="2" type="ORF">AVDCRST_MAG68-153</name>
</gene>
<feature type="compositionally biased region" description="Basic residues" evidence="1">
    <location>
        <begin position="26"/>
        <end position="66"/>
    </location>
</feature>
<accession>A0A6J4K813</accession>
<dbReference type="EMBL" id="CADCTW010000014">
    <property type="protein sequence ID" value="CAA9297960.1"/>
    <property type="molecule type" value="Genomic_DNA"/>
</dbReference>
<evidence type="ECO:0000313" key="2">
    <source>
        <dbReference type="EMBL" id="CAA9297960.1"/>
    </source>
</evidence>
<sequence>EARGGHGLGIDRQDHAGRPPGSPLRRPVHPRVRAGVRRAHPPPPRPRRRGAHRPRPARAGRRRRIPRGAPAGAGHGPAQHLRVRGALLRRLPARRPPRPPPARPVPPPGHRRALGPRPAPRPRPPPRAHARPLPRRRPRERRAIRGDHGRLGCTIPASGRVHRESPV</sequence>